<evidence type="ECO:0000313" key="4">
    <source>
        <dbReference type="EMBL" id="OWZ13557.1"/>
    </source>
</evidence>
<reference evidence="5" key="1">
    <citation type="submission" date="2017-03" db="EMBL/GenBank/DDBJ databases">
        <title>Phytopthora megakarya and P. palmivora, two closely related causual agents of cacao black pod achieved similar genome size and gene model numbers by different mechanisms.</title>
        <authorList>
            <person name="Ali S."/>
            <person name="Shao J."/>
            <person name="Larry D.J."/>
            <person name="Kronmiller B."/>
            <person name="Shen D."/>
            <person name="Strem M.D."/>
            <person name="Melnick R.L."/>
            <person name="Guiltinan M.J."/>
            <person name="Tyler B.M."/>
            <person name="Meinhardt L.W."/>
            <person name="Bailey B.A."/>
        </authorList>
    </citation>
    <scope>NUCLEOTIDE SEQUENCE [LARGE SCALE GENOMIC DNA]</scope>
    <source>
        <strain evidence="5">zdho120</strain>
    </source>
</reference>
<proteinExistence type="predicted"/>
<dbReference type="Proteomes" id="UP000198211">
    <property type="component" value="Unassembled WGS sequence"/>
</dbReference>
<feature type="compositionally biased region" description="Basic and acidic residues" evidence="1">
    <location>
        <begin position="178"/>
        <end position="187"/>
    </location>
</feature>
<dbReference type="Gene3D" id="3.30.70.270">
    <property type="match status" value="3"/>
</dbReference>
<comment type="caution">
    <text evidence="4">The sequence shown here is derived from an EMBL/GenBank/DDBJ whole genome shotgun (WGS) entry which is preliminary data.</text>
</comment>
<evidence type="ECO:0000259" key="2">
    <source>
        <dbReference type="Pfam" id="PF00078"/>
    </source>
</evidence>
<dbReference type="InterPro" id="IPR051320">
    <property type="entry name" value="Viral_Replic_Matur_Polypro"/>
</dbReference>
<evidence type="ECO:0000256" key="1">
    <source>
        <dbReference type="SAM" id="MobiDB-lite"/>
    </source>
</evidence>
<dbReference type="SUPFAM" id="SSF56672">
    <property type="entry name" value="DNA/RNA polymerases"/>
    <property type="match status" value="1"/>
</dbReference>
<dbReference type="Pfam" id="PF17919">
    <property type="entry name" value="RT_RNaseH_2"/>
    <property type="match status" value="1"/>
</dbReference>
<dbReference type="PANTHER" id="PTHR33064:SF37">
    <property type="entry name" value="RIBONUCLEASE H"/>
    <property type="match status" value="1"/>
</dbReference>
<evidence type="ECO:0008006" key="6">
    <source>
        <dbReference type="Google" id="ProtNLM"/>
    </source>
</evidence>
<feature type="domain" description="Reverse transcriptase" evidence="2">
    <location>
        <begin position="397"/>
        <end position="494"/>
    </location>
</feature>
<dbReference type="InterPro" id="IPR043128">
    <property type="entry name" value="Rev_trsase/Diguanyl_cyclase"/>
</dbReference>
<dbReference type="Pfam" id="PF00078">
    <property type="entry name" value="RVT_1"/>
    <property type="match status" value="1"/>
</dbReference>
<accession>A0A225W987</accession>
<sequence length="877" mass="99269">MLGTDIMIPAGVRLDLFHGTARLPDEVTVPLVKSAGAADDEPYGAQIVGGPTEDLYIPRGEWREFRMPRKRPSRATHKLWIRRIRQMIPTVMESRWGKPVWVRLTNVSDGTGRCYKLSSVVLWIPKGELPREVGYVRLDSSNNNEWQVLTYAEGRDDTLLQKEKELYECWLAEESVLDHSGPDDRGDGMNSSCSVRMRDDSEASVAVGVDEETSGEPDTQPTEFSDVGDDEEDPAEDSVDILELTYISVMQEINAEIAAGDKGTDDDWYEHIPNKMELADYAHELAFLPDLTEPSSTVLDYTGPNVMNESLGERKLVEVLQRHEGIMIASGNALPPPAYGVVCDMDVQGHMPIKQRARRTPLRVLEKLYELLTGLLRASFITFSDSPWASPIVIVLKKNGVDIRLCIDYKRVNAVTTIMEYAMPLVDDLLTDMEAYLWFCSLDAASGFWAVMMTERARKVSAFVCALGHFEWRRMPFGLKNAPMIYQRMMYDALWGFVQPKGGWNEYSECIRLAEEDVERTKTEVTESSTRPRSKFEADRESASNPDPVSELVNSLIGDMFTNGEPGESSLVPVFDRRSFVDDICCGSETYDGCLSTLDRLLRRFTECRISVSFTKSIFVQSRVDFHSHEVVPEELRADAKKIKRVTEFSFPTSMKGMQSFLGALNYYSRFTQDFAVYAAASYRLKEEDFEPGGDLSVARQSFAKLQQKIGDAPILRHFDRQKDIHVTLFVNEWSLSSTLMQEHDGKIHPVRFCGRVLKEAEMNYHPAEKKVLALLLLLKTCYTQLGGRTIHVYTRFSTLEWVHTSKYLFGRTTQFAVMLSPWHLVVTRVKEKDCAFAQLLQAGLTSFVDLEDSLATVTPAHEGIFHRPHGPSVALR</sequence>
<evidence type="ECO:0000259" key="3">
    <source>
        <dbReference type="Pfam" id="PF17919"/>
    </source>
</evidence>
<feature type="region of interest" description="Disordered" evidence="1">
    <location>
        <begin position="178"/>
        <end position="235"/>
    </location>
</feature>
<dbReference type="CDD" id="cd01647">
    <property type="entry name" value="RT_LTR"/>
    <property type="match status" value="1"/>
</dbReference>
<dbReference type="InterPro" id="IPR000477">
    <property type="entry name" value="RT_dom"/>
</dbReference>
<dbReference type="InterPro" id="IPR041577">
    <property type="entry name" value="RT_RNaseH_2"/>
</dbReference>
<feature type="compositionally biased region" description="Acidic residues" evidence="1">
    <location>
        <begin position="226"/>
        <end position="235"/>
    </location>
</feature>
<dbReference type="AlphaFoldDB" id="A0A225W987"/>
<feature type="region of interest" description="Disordered" evidence="1">
    <location>
        <begin position="521"/>
        <end position="548"/>
    </location>
</feature>
<dbReference type="Gene3D" id="3.10.10.10">
    <property type="entry name" value="HIV Type 1 Reverse Transcriptase, subunit A, domain 1"/>
    <property type="match status" value="1"/>
</dbReference>
<protein>
    <recommendedName>
        <fullName evidence="6">Reverse transcriptase/retrotransposon-derived protein RNase H-like domain-containing protein</fullName>
    </recommendedName>
</protein>
<dbReference type="OrthoDB" id="120300at2759"/>
<keyword evidence="5" id="KW-1185">Reference proteome</keyword>
<dbReference type="EMBL" id="NBNE01001549">
    <property type="protein sequence ID" value="OWZ13557.1"/>
    <property type="molecule type" value="Genomic_DNA"/>
</dbReference>
<dbReference type="PANTHER" id="PTHR33064">
    <property type="entry name" value="POL PROTEIN"/>
    <property type="match status" value="1"/>
</dbReference>
<feature type="domain" description="Reverse transcriptase/retrotransposon-derived protein RNase H-like" evidence="3">
    <location>
        <begin position="699"/>
        <end position="793"/>
    </location>
</feature>
<organism evidence="4 5">
    <name type="scientific">Phytophthora megakarya</name>
    <dbReference type="NCBI Taxonomy" id="4795"/>
    <lineage>
        <taxon>Eukaryota</taxon>
        <taxon>Sar</taxon>
        <taxon>Stramenopiles</taxon>
        <taxon>Oomycota</taxon>
        <taxon>Peronosporomycetes</taxon>
        <taxon>Peronosporales</taxon>
        <taxon>Peronosporaceae</taxon>
        <taxon>Phytophthora</taxon>
    </lineage>
</organism>
<evidence type="ECO:0000313" key="5">
    <source>
        <dbReference type="Proteomes" id="UP000198211"/>
    </source>
</evidence>
<name>A0A225W987_9STRA</name>
<gene>
    <name evidence="4" type="ORF">PHMEG_00013096</name>
</gene>
<dbReference type="InterPro" id="IPR043502">
    <property type="entry name" value="DNA/RNA_pol_sf"/>
</dbReference>